<evidence type="ECO:0000256" key="1">
    <source>
        <dbReference type="ARBA" id="ARBA00010646"/>
    </source>
</evidence>
<sequence length="222" mass="23907">MTIFGPDISNNNGIVDLDEVKAEGFYFVFAKVSEGATFRDAFWPHTRDWAREIGLILAGYHYVRTSNPALQADNFVSQLGDSSIPAMLDFEANSGGIANFWAVLGAIEARGVHVALSYIPRWYWQQIGSPDISGVPGLIASSFVSGTGFASALYPGDHSAFWAPYGGRQPDLLQFTNQALIAGQRLDANAFRGTPDQLRALLGLTPTTDLATAQQHDVPGAA</sequence>
<keyword evidence="3" id="KW-0326">Glycosidase</keyword>
<evidence type="ECO:0000313" key="4">
    <source>
        <dbReference type="EMBL" id="PIB79605.1"/>
    </source>
</evidence>
<evidence type="ECO:0000256" key="3">
    <source>
        <dbReference type="ARBA" id="ARBA00023295"/>
    </source>
</evidence>
<proteinExistence type="inferred from homology"/>
<dbReference type="Pfam" id="PF01183">
    <property type="entry name" value="Glyco_hydro_25"/>
    <property type="match status" value="1"/>
</dbReference>
<dbReference type="InterPro" id="IPR017853">
    <property type="entry name" value="GH"/>
</dbReference>
<name>A0A2G5PMS2_MYCCE</name>
<protein>
    <recommendedName>
        <fullName evidence="6">Lysozyme</fullName>
    </recommendedName>
</protein>
<dbReference type="GO" id="GO:0009253">
    <property type="term" value="P:peptidoglycan catabolic process"/>
    <property type="evidence" value="ECO:0007669"/>
    <property type="project" value="InterPro"/>
</dbReference>
<comment type="similarity">
    <text evidence="1">Belongs to the glycosyl hydrolase 25 family.</text>
</comment>
<dbReference type="GO" id="GO:0016998">
    <property type="term" value="P:cell wall macromolecule catabolic process"/>
    <property type="evidence" value="ECO:0007669"/>
    <property type="project" value="InterPro"/>
</dbReference>
<evidence type="ECO:0000313" key="5">
    <source>
        <dbReference type="Proteomes" id="UP000230971"/>
    </source>
</evidence>
<reference evidence="4 5" key="1">
    <citation type="journal article" date="2017" name="Infect. Genet. Evol.">
        <title>The new phylogeny of the genus Mycobacterium: The old and the news.</title>
        <authorList>
            <person name="Tortoli E."/>
            <person name="Fedrizzi T."/>
            <person name="Meehan C.J."/>
            <person name="Trovato A."/>
            <person name="Grottola A."/>
            <person name="Giacobazzi E."/>
            <person name="Serpini G.F."/>
            <person name="Tagliazucchi S."/>
            <person name="Fabio A."/>
            <person name="Bettua C."/>
            <person name="Bertorelli R."/>
            <person name="Frascaro F."/>
            <person name="De Sanctis V."/>
            <person name="Pecorari M."/>
            <person name="Jousson O."/>
            <person name="Segata N."/>
            <person name="Cirillo D.M."/>
        </authorList>
    </citation>
    <scope>NUCLEOTIDE SEQUENCE [LARGE SCALE GENOMIC DNA]</scope>
    <source>
        <strain evidence="4 5">NCTC 12882</strain>
    </source>
</reference>
<dbReference type="InterPro" id="IPR002053">
    <property type="entry name" value="Glyco_hydro_25"/>
</dbReference>
<dbReference type="EMBL" id="PDKV01000007">
    <property type="protein sequence ID" value="PIB79605.1"/>
    <property type="molecule type" value="Genomic_DNA"/>
</dbReference>
<dbReference type="AlphaFoldDB" id="A0A2G5PMS2"/>
<dbReference type="Gene3D" id="3.20.20.80">
    <property type="entry name" value="Glycosidases"/>
    <property type="match status" value="1"/>
</dbReference>
<dbReference type="SUPFAM" id="SSF51445">
    <property type="entry name" value="(Trans)glycosidases"/>
    <property type="match status" value="1"/>
</dbReference>
<dbReference type="GO" id="GO:0003796">
    <property type="term" value="F:lysozyme activity"/>
    <property type="evidence" value="ECO:0007669"/>
    <property type="project" value="InterPro"/>
</dbReference>
<evidence type="ECO:0000256" key="2">
    <source>
        <dbReference type="ARBA" id="ARBA00022801"/>
    </source>
</evidence>
<dbReference type="PROSITE" id="PS51904">
    <property type="entry name" value="GLYCOSYL_HYDROL_F25_2"/>
    <property type="match status" value="1"/>
</dbReference>
<accession>A0A2G5PMS2</accession>
<dbReference type="SMART" id="SM00641">
    <property type="entry name" value="Glyco_25"/>
    <property type="match status" value="1"/>
</dbReference>
<comment type="caution">
    <text evidence="4">The sequence shown here is derived from an EMBL/GenBank/DDBJ whole genome shotgun (WGS) entry which is preliminary data.</text>
</comment>
<dbReference type="InterPro" id="IPR018077">
    <property type="entry name" value="Glyco_hydro_fam25_subgr"/>
</dbReference>
<evidence type="ECO:0008006" key="6">
    <source>
        <dbReference type="Google" id="ProtNLM"/>
    </source>
</evidence>
<organism evidence="4 5">
    <name type="scientific">Mycobacterium celatum</name>
    <dbReference type="NCBI Taxonomy" id="28045"/>
    <lineage>
        <taxon>Bacteria</taxon>
        <taxon>Bacillati</taxon>
        <taxon>Actinomycetota</taxon>
        <taxon>Actinomycetes</taxon>
        <taxon>Mycobacteriales</taxon>
        <taxon>Mycobacteriaceae</taxon>
        <taxon>Mycobacterium</taxon>
    </lineage>
</organism>
<dbReference type="Proteomes" id="UP000230971">
    <property type="component" value="Unassembled WGS sequence"/>
</dbReference>
<dbReference type="OrthoDB" id="3345404at2"/>
<gene>
    <name evidence="4" type="ORF">CQY23_08280</name>
</gene>
<keyword evidence="2" id="KW-0378">Hydrolase</keyword>